<dbReference type="Pfam" id="PF08386">
    <property type="entry name" value="Abhydrolase_4"/>
    <property type="match status" value="1"/>
</dbReference>
<evidence type="ECO:0000259" key="5">
    <source>
        <dbReference type="Pfam" id="PF00561"/>
    </source>
</evidence>
<sequence length="489" mass="52614">MMRRTVLSAALAMSILVPVPATATGSALDRFYDQVLDWKPCGTADLDDAGAHCADVTVPLDYAEPEGRTITVTISRLAATDPARRRGVMLSNPGGPGGAGLDMQLFLRPDYTPDVLAQYDLIGMDPRGVGRSTPITCRWPVAGLRAAGADAADYAESVALQADLAQRCRSATGDALPHFTTRNTARDMDVIRAALGEQRINYFGGSYGTYLGAVFTQMFPERADRMVFDSAVDPRRYGVTMLRDMGPANEAALDAWAGWTAARDGEYHLGTDRDQVRAAVTTLIDRAHRQPIRIGAHQVDDAVLPALLFDPLANPKTYGELAAQLRQLTDAADGLPVRPSPTLDEKLNHLVAGQPDDAQTWAIICNDVPAPRDPLEYWHAIQASRSTLPVFGPLVHNIRPCAFWADPIETPTEVRNASPALILQATGDTRTVYESGVALHRELTGSRLITVPELRVHGVFGKAPCATAAVNAYLGAGVLPDRDVTCATN</sequence>
<dbReference type="InterPro" id="IPR051601">
    <property type="entry name" value="Serine_prot/Carboxylest_S33"/>
</dbReference>
<feature type="domain" description="AB hydrolase-1" evidence="5">
    <location>
        <begin position="89"/>
        <end position="283"/>
    </location>
</feature>
<comment type="caution">
    <text evidence="7">The sequence shown here is derived from an EMBL/GenBank/DDBJ whole genome shotgun (WGS) entry which is preliminary data.</text>
</comment>
<dbReference type="Proteomes" id="UP001519325">
    <property type="component" value="Unassembled WGS sequence"/>
</dbReference>
<dbReference type="EMBL" id="JAGGMR010000001">
    <property type="protein sequence ID" value="MBP2190498.1"/>
    <property type="molecule type" value="Genomic_DNA"/>
</dbReference>
<accession>A0ABS4QFY9</accession>
<organism evidence="7 8">
    <name type="scientific">Nocardia goodfellowii</name>
    <dbReference type="NCBI Taxonomy" id="882446"/>
    <lineage>
        <taxon>Bacteria</taxon>
        <taxon>Bacillati</taxon>
        <taxon>Actinomycetota</taxon>
        <taxon>Actinomycetes</taxon>
        <taxon>Mycobacteriales</taxon>
        <taxon>Nocardiaceae</taxon>
        <taxon>Nocardia</taxon>
    </lineage>
</organism>
<reference evidence="7 8" key="1">
    <citation type="submission" date="2021-03" db="EMBL/GenBank/DDBJ databases">
        <title>Sequencing the genomes of 1000 actinobacteria strains.</title>
        <authorList>
            <person name="Klenk H.-P."/>
        </authorList>
    </citation>
    <scope>NUCLEOTIDE SEQUENCE [LARGE SCALE GENOMIC DNA]</scope>
    <source>
        <strain evidence="7 8">DSM 45516</strain>
    </source>
</reference>
<proteinExistence type="inferred from homology"/>
<name>A0ABS4QFY9_9NOCA</name>
<dbReference type="InterPro" id="IPR000073">
    <property type="entry name" value="AB_hydrolase_1"/>
</dbReference>
<dbReference type="InterPro" id="IPR029058">
    <property type="entry name" value="AB_hydrolase_fold"/>
</dbReference>
<evidence type="ECO:0000313" key="7">
    <source>
        <dbReference type="EMBL" id="MBP2190498.1"/>
    </source>
</evidence>
<evidence type="ECO:0000313" key="8">
    <source>
        <dbReference type="Proteomes" id="UP001519325"/>
    </source>
</evidence>
<feature type="signal peptide" evidence="4">
    <location>
        <begin position="1"/>
        <end position="23"/>
    </location>
</feature>
<keyword evidence="3" id="KW-0378">Hydrolase</keyword>
<dbReference type="Pfam" id="PF00561">
    <property type="entry name" value="Abhydrolase_1"/>
    <property type="match status" value="1"/>
</dbReference>
<dbReference type="Gene3D" id="3.40.50.1820">
    <property type="entry name" value="alpha/beta hydrolase"/>
    <property type="match status" value="1"/>
</dbReference>
<evidence type="ECO:0000256" key="2">
    <source>
        <dbReference type="ARBA" id="ARBA00022729"/>
    </source>
</evidence>
<protein>
    <submittedName>
        <fullName evidence="7">Pimeloyl-ACP methyl ester carboxylesterase</fullName>
    </submittedName>
</protein>
<evidence type="ECO:0000256" key="1">
    <source>
        <dbReference type="ARBA" id="ARBA00010088"/>
    </source>
</evidence>
<dbReference type="SUPFAM" id="SSF53474">
    <property type="entry name" value="alpha/beta-Hydrolases"/>
    <property type="match status" value="1"/>
</dbReference>
<dbReference type="PANTHER" id="PTHR43248">
    <property type="entry name" value="2-SUCCINYL-6-HYDROXY-2,4-CYCLOHEXADIENE-1-CARBOXYLATE SYNTHASE"/>
    <property type="match status" value="1"/>
</dbReference>
<keyword evidence="8" id="KW-1185">Reference proteome</keyword>
<comment type="similarity">
    <text evidence="1">Belongs to the peptidase S33 family.</text>
</comment>
<feature type="domain" description="Peptidase S33 tripeptidyl aminopeptidase-like C-terminal" evidence="6">
    <location>
        <begin position="390"/>
        <end position="486"/>
    </location>
</feature>
<dbReference type="PANTHER" id="PTHR43248:SF29">
    <property type="entry name" value="TRIPEPTIDYL AMINOPEPTIDASE"/>
    <property type="match status" value="1"/>
</dbReference>
<evidence type="ECO:0000256" key="3">
    <source>
        <dbReference type="ARBA" id="ARBA00022801"/>
    </source>
</evidence>
<dbReference type="RefSeq" id="WP_209890706.1">
    <property type="nucleotide sequence ID" value="NZ_JAGGMR010000001.1"/>
</dbReference>
<evidence type="ECO:0000256" key="4">
    <source>
        <dbReference type="SAM" id="SignalP"/>
    </source>
</evidence>
<keyword evidence="2 4" id="KW-0732">Signal</keyword>
<gene>
    <name evidence="7" type="ORF">BJ987_003399</name>
</gene>
<feature type="chain" id="PRO_5045638866" evidence="4">
    <location>
        <begin position="24"/>
        <end position="489"/>
    </location>
</feature>
<evidence type="ECO:0000259" key="6">
    <source>
        <dbReference type="Pfam" id="PF08386"/>
    </source>
</evidence>
<dbReference type="InterPro" id="IPR013595">
    <property type="entry name" value="Pept_S33_TAP-like_C"/>
</dbReference>